<proteinExistence type="predicted"/>
<dbReference type="Pfam" id="PF02310">
    <property type="entry name" value="B12-binding"/>
    <property type="match status" value="1"/>
</dbReference>
<evidence type="ECO:0000256" key="7">
    <source>
        <dbReference type="ARBA" id="ARBA00023014"/>
    </source>
</evidence>
<dbReference type="SUPFAM" id="SSF102114">
    <property type="entry name" value="Radical SAM enzymes"/>
    <property type="match status" value="1"/>
</dbReference>
<evidence type="ECO:0000313" key="10">
    <source>
        <dbReference type="Proteomes" id="UP000216024"/>
    </source>
</evidence>
<dbReference type="Pfam" id="PF04055">
    <property type="entry name" value="Radical_SAM"/>
    <property type="match status" value="1"/>
</dbReference>
<dbReference type="PANTHER" id="PTHR43409:SF7">
    <property type="entry name" value="BLL1977 PROTEIN"/>
    <property type="match status" value="1"/>
</dbReference>
<gene>
    <name evidence="9" type="ORF">CCE28_04945</name>
</gene>
<dbReference type="EMBL" id="NIBG01000003">
    <property type="protein sequence ID" value="PAB60249.1"/>
    <property type="molecule type" value="Genomic_DNA"/>
</dbReference>
<name>A0A267MKY6_9FIRM</name>
<evidence type="ECO:0000256" key="5">
    <source>
        <dbReference type="ARBA" id="ARBA00022723"/>
    </source>
</evidence>
<comment type="caution">
    <text evidence="9">The sequence shown here is derived from an EMBL/GenBank/DDBJ whole genome shotgun (WGS) entry which is preliminary data.</text>
</comment>
<keyword evidence="4" id="KW-0949">S-adenosyl-L-methionine</keyword>
<keyword evidence="10" id="KW-1185">Reference proteome</keyword>
<evidence type="ECO:0000256" key="2">
    <source>
        <dbReference type="ARBA" id="ARBA00022603"/>
    </source>
</evidence>
<dbReference type="InterPro" id="IPR051198">
    <property type="entry name" value="BchE-like"/>
</dbReference>
<dbReference type="PROSITE" id="PS51918">
    <property type="entry name" value="RADICAL_SAM"/>
    <property type="match status" value="1"/>
</dbReference>
<dbReference type="InterPro" id="IPR058240">
    <property type="entry name" value="rSAM_sf"/>
</dbReference>
<dbReference type="GO" id="GO:0003824">
    <property type="term" value="F:catalytic activity"/>
    <property type="evidence" value="ECO:0007669"/>
    <property type="project" value="InterPro"/>
</dbReference>
<dbReference type="PANTHER" id="PTHR43409">
    <property type="entry name" value="ANAEROBIC MAGNESIUM-PROTOPORPHYRIN IX MONOMETHYL ESTER CYCLASE-RELATED"/>
    <property type="match status" value="1"/>
</dbReference>
<dbReference type="InterPro" id="IPR007197">
    <property type="entry name" value="rSAM"/>
</dbReference>
<dbReference type="AlphaFoldDB" id="A0A267MKY6"/>
<dbReference type="GO" id="GO:0051539">
    <property type="term" value="F:4 iron, 4 sulfur cluster binding"/>
    <property type="evidence" value="ECO:0007669"/>
    <property type="project" value="UniProtKB-KW"/>
</dbReference>
<reference evidence="9 10" key="1">
    <citation type="submission" date="2017-06" db="EMBL/GenBank/DDBJ databases">
        <title>Draft genome sequence of anaerobic fermentative bacterium Anaeromicrobium sediminis DY2726D isolated from West Pacific Ocean sediments.</title>
        <authorList>
            <person name="Zeng X."/>
        </authorList>
    </citation>
    <scope>NUCLEOTIDE SEQUENCE [LARGE SCALE GENOMIC DNA]</scope>
    <source>
        <strain evidence="9 10">DY2726D</strain>
    </source>
</reference>
<dbReference type="InterPro" id="IPR013785">
    <property type="entry name" value="Aldolase_TIM"/>
</dbReference>
<dbReference type="InterPro" id="IPR034466">
    <property type="entry name" value="Methyltransferase_Class_B"/>
</dbReference>
<evidence type="ECO:0000259" key="8">
    <source>
        <dbReference type="PROSITE" id="PS51918"/>
    </source>
</evidence>
<dbReference type="SFLD" id="SFLDG01082">
    <property type="entry name" value="B12-binding_domain_containing"/>
    <property type="match status" value="1"/>
</dbReference>
<dbReference type="Gene3D" id="3.40.50.280">
    <property type="entry name" value="Cobalamin-binding domain"/>
    <property type="match status" value="1"/>
</dbReference>
<keyword evidence="2" id="KW-0489">Methyltransferase</keyword>
<dbReference type="CDD" id="cd01335">
    <property type="entry name" value="Radical_SAM"/>
    <property type="match status" value="1"/>
</dbReference>
<dbReference type="Gene3D" id="3.20.20.70">
    <property type="entry name" value="Aldolase class I"/>
    <property type="match status" value="1"/>
</dbReference>
<evidence type="ECO:0000256" key="4">
    <source>
        <dbReference type="ARBA" id="ARBA00022691"/>
    </source>
</evidence>
<dbReference type="SFLD" id="SFLDG01123">
    <property type="entry name" value="methyltransferase_(Class_B)"/>
    <property type="match status" value="1"/>
</dbReference>
<protein>
    <submittedName>
        <fullName evidence="9">B12-binding domain-containing radical SAM protein</fullName>
    </submittedName>
</protein>
<keyword evidence="3" id="KW-0808">Transferase</keyword>
<dbReference type="GO" id="GO:0046872">
    <property type="term" value="F:metal ion binding"/>
    <property type="evidence" value="ECO:0007669"/>
    <property type="project" value="UniProtKB-KW"/>
</dbReference>
<keyword evidence="6" id="KW-0408">Iron</keyword>
<dbReference type="Proteomes" id="UP000216024">
    <property type="component" value="Unassembled WGS sequence"/>
</dbReference>
<dbReference type="InterPro" id="IPR006158">
    <property type="entry name" value="Cobalamin-bd"/>
</dbReference>
<keyword evidence="5" id="KW-0479">Metal-binding</keyword>
<keyword evidence="7" id="KW-0411">Iron-sulfur</keyword>
<dbReference type="SMART" id="SM00729">
    <property type="entry name" value="Elp3"/>
    <property type="match status" value="1"/>
</dbReference>
<sequence length="457" mass="53399">MRVLLVRPPRIKKAIALGEFMYSEPIGLEMVYKVLEDKYEVEIFDMMADNMPLDEKIRAYKPQVIAITSLCIDVIKVLSISRQIKELNNSIVTIVGGTQAYLNPGAFMDSSMDHIMKYSNEKNLLKLYGEIEKVCEIPLIDGVLSKSRNYEDSKVPGVNEYILPNRKSTQKYRHNYSYFGYKPTAIMGTSRGCAKTCRFCLRWRIEGHAEEYFPMDMVKEDIRNIKEDYVMVFDNDFLHNSERINEICNFLEDEKINKKFICYASVHSILENKETVKRFKDNGLVALLVGYETFKSDELEYYEKKSTIDDNLEASRFLKSINVDVWASFMVHPDWTKEDFKGFRQYIKLLSPQVSSFSPLTPFPNLPLYKEYEDRLLVKKDDYESWSFGQITIRPSNMSLSSYYLETLKTNFYINLFTNNVFYMVKKFGIGRVIRLSQGSFNLLIKYLKLMAKNSKS</sequence>
<dbReference type="OrthoDB" id="1757175at2"/>
<evidence type="ECO:0000256" key="6">
    <source>
        <dbReference type="ARBA" id="ARBA00023004"/>
    </source>
</evidence>
<dbReference type="GO" id="GO:0031419">
    <property type="term" value="F:cobalamin binding"/>
    <property type="evidence" value="ECO:0007669"/>
    <property type="project" value="InterPro"/>
</dbReference>
<evidence type="ECO:0000256" key="3">
    <source>
        <dbReference type="ARBA" id="ARBA00022679"/>
    </source>
</evidence>
<dbReference type="RefSeq" id="WP_095131587.1">
    <property type="nucleotide sequence ID" value="NZ_NIBG01000003.1"/>
</dbReference>
<dbReference type="SFLD" id="SFLDS00029">
    <property type="entry name" value="Radical_SAM"/>
    <property type="match status" value="1"/>
</dbReference>
<accession>A0A267MKY6</accession>
<comment type="cofactor">
    <cofactor evidence="1">
        <name>[4Fe-4S] cluster</name>
        <dbReference type="ChEBI" id="CHEBI:49883"/>
    </cofactor>
</comment>
<feature type="domain" description="Radical SAM core" evidence="8">
    <location>
        <begin position="179"/>
        <end position="396"/>
    </location>
</feature>
<evidence type="ECO:0000313" key="9">
    <source>
        <dbReference type="EMBL" id="PAB60249.1"/>
    </source>
</evidence>
<dbReference type="GO" id="GO:0005829">
    <property type="term" value="C:cytosol"/>
    <property type="evidence" value="ECO:0007669"/>
    <property type="project" value="TreeGrafter"/>
</dbReference>
<evidence type="ECO:0000256" key="1">
    <source>
        <dbReference type="ARBA" id="ARBA00001966"/>
    </source>
</evidence>
<dbReference type="InterPro" id="IPR006638">
    <property type="entry name" value="Elp3/MiaA/NifB-like_rSAM"/>
</dbReference>
<organism evidence="9 10">
    <name type="scientific">Anaeromicrobium sediminis</name>
    <dbReference type="NCBI Taxonomy" id="1478221"/>
    <lineage>
        <taxon>Bacteria</taxon>
        <taxon>Bacillati</taxon>
        <taxon>Bacillota</taxon>
        <taxon>Clostridia</taxon>
        <taxon>Peptostreptococcales</taxon>
        <taxon>Thermotaleaceae</taxon>
        <taxon>Anaeromicrobium</taxon>
    </lineage>
</organism>